<evidence type="ECO:0000313" key="1">
    <source>
        <dbReference type="EMBL" id="CAG8457432.1"/>
    </source>
</evidence>
<proteinExistence type="predicted"/>
<protein>
    <submittedName>
        <fullName evidence="1">12400_t:CDS:1</fullName>
    </submittedName>
</protein>
<accession>A0A9N8YUY4</accession>
<dbReference type="Proteomes" id="UP000789570">
    <property type="component" value="Unassembled WGS sequence"/>
</dbReference>
<comment type="caution">
    <text evidence="1">The sequence shown here is derived from an EMBL/GenBank/DDBJ whole genome shotgun (WGS) entry which is preliminary data.</text>
</comment>
<organism evidence="1 2">
    <name type="scientific">Funneliformis caledonium</name>
    <dbReference type="NCBI Taxonomy" id="1117310"/>
    <lineage>
        <taxon>Eukaryota</taxon>
        <taxon>Fungi</taxon>
        <taxon>Fungi incertae sedis</taxon>
        <taxon>Mucoromycota</taxon>
        <taxon>Glomeromycotina</taxon>
        <taxon>Glomeromycetes</taxon>
        <taxon>Glomerales</taxon>
        <taxon>Glomeraceae</taxon>
        <taxon>Funneliformis</taxon>
    </lineage>
</organism>
<gene>
    <name evidence="1" type="ORF">FCALED_LOCUS1573</name>
</gene>
<reference evidence="1" key="1">
    <citation type="submission" date="2021-06" db="EMBL/GenBank/DDBJ databases">
        <authorList>
            <person name="Kallberg Y."/>
            <person name="Tangrot J."/>
            <person name="Rosling A."/>
        </authorList>
    </citation>
    <scope>NUCLEOTIDE SEQUENCE</scope>
    <source>
        <strain evidence="1">UK204</strain>
    </source>
</reference>
<sequence>MSDLTTPIHVLDDLPRLSTTLHMPMSPGWSANASLCVCLLLFEVAGSGFANDLRIILLFNLEIKLKRDLDIYWQF</sequence>
<evidence type="ECO:0000313" key="2">
    <source>
        <dbReference type="Proteomes" id="UP000789570"/>
    </source>
</evidence>
<dbReference type="AlphaFoldDB" id="A0A9N8YUY4"/>
<keyword evidence="2" id="KW-1185">Reference proteome</keyword>
<dbReference type="EMBL" id="CAJVPQ010000207">
    <property type="protein sequence ID" value="CAG8457432.1"/>
    <property type="molecule type" value="Genomic_DNA"/>
</dbReference>
<name>A0A9N8YUY4_9GLOM</name>